<reference evidence="2" key="1">
    <citation type="journal article" date="2020" name="Fungal Divers.">
        <title>Resolving the Mortierellaceae phylogeny through synthesis of multi-gene phylogenetics and phylogenomics.</title>
        <authorList>
            <person name="Vandepol N."/>
            <person name="Liber J."/>
            <person name="Desiro A."/>
            <person name="Na H."/>
            <person name="Kennedy M."/>
            <person name="Barry K."/>
            <person name="Grigoriev I.V."/>
            <person name="Miller A.N."/>
            <person name="O'Donnell K."/>
            <person name="Stajich J.E."/>
            <person name="Bonito G."/>
        </authorList>
    </citation>
    <scope>NUCLEOTIDE SEQUENCE</scope>
    <source>
        <strain evidence="2">NRRL 2769</strain>
    </source>
</reference>
<feature type="compositionally biased region" description="Polar residues" evidence="1">
    <location>
        <begin position="370"/>
        <end position="379"/>
    </location>
</feature>
<dbReference type="EMBL" id="JAAAID010001128">
    <property type="protein sequence ID" value="KAG0011539.1"/>
    <property type="molecule type" value="Genomic_DNA"/>
</dbReference>
<evidence type="ECO:0000256" key="1">
    <source>
        <dbReference type="SAM" id="MobiDB-lite"/>
    </source>
</evidence>
<feature type="region of interest" description="Disordered" evidence="1">
    <location>
        <begin position="199"/>
        <end position="243"/>
    </location>
</feature>
<dbReference type="Proteomes" id="UP000703661">
    <property type="component" value="Unassembled WGS sequence"/>
</dbReference>
<dbReference type="InterPro" id="IPR027850">
    <property type="entry name" value="DUF4504"/>
</dbReference>
<keyword evidence="3" id="KW-1185">Reference proteome</keyword>
<dbReference type="AlphaFoldDB" id="A0A9P6MRX9"/>
<dbReference type="Pfam" id="PF14953">
    <property type="entry name" value="DUF4504"/>
    <property type="match status" value="1"/>
</dbReference>
<dbReference type="PANTHER" id="PTHR31366:SF2">
    <property type="entry name" value="UPF0739 PROTEIN C1ORF74"/>
    <property type="match status" value="1"/>
</dbReference>
<dbReference type="PANTHER" id="PTHR31366">
    <property type="entry name" value="UPF0739 PROTEIN C1ORF74"/>
    <property type="match status" value="1"/>
</dbReference>
<accession>A0A9P6MRX9</accession>
<comment type="caution">
    <text evidence="2">The sequence shown here is derived from an EMBL/GenBank/DDBJ whole genome shotgun (WGS) entry which is preliminary data.</text>
</comment>
<name>A0A9P6MRX9_9FUNG</name>
<protein>
    <submittedName>
        <fullName evidence="2">Uncharacterized protein</fullName>
    </submittedName>
</protein>
<organism evidence="2 3">
    <name type="scientific">Entomortierella chlamydospora</name>
    <dbReference type="NCBI Taxonomy" id="101097"/>
    <lineage>
        <taxon>Eukaryota</taxon>
        <taxon>Fungi</taxon>
        <taxon>Fungi incertae sedis</taxon>
        <taxon>Mucoromycota</taxon>
        <taxon>Mortierellomycotina</taxon>
        <taxon>Mortierellomycetes</taxon>
        <taxon>Mortierellales</taxon>
        <taxon>Mortierellaceae</taxon>
        <taxon>Entomortierella</taxon>
    </lineage>
</organism>
<evidence type="ECO:0000313" key="3">
    <source>
        <dbReference type="Proteomes" id="UP000703661"/>
    </source>
</evidence>
<proteinExistence type="predicted"/>
<feature type="compositionally biased region" description="Acidic residues" evidence="1">
    <location>
        <begin position="307"/>
        <end position="316"/>
    </location>
</feature>
<sequence>METMDLGQSCFQDALQLVRTALNDRLNLSAQTTLANEILCVAIGLRSASLIECLTLNEKDIAVFLSLFRQASVKGLHNLDILTIGSNDNNFVIHRGLLLQDIQEYLSHNPKSIRRLFVDVNHRLAKPEILPGNRCLLLEEYVRDILKPEIESRVTSCQREGFRRNRLPTPSKISNVTLTEWLLSYPIIYVLPKTCAKAPKQKQQQERYPGSFPYETGNGKHERGDGGDDGDDDEEEDDEGACGRNCLADRDLVVTNVRLEPNKDVEGLTDHSMISFSYPAHLAESCQTIEFPPKPSERTRGGIIGDGIDDDGDDDVFVDASDVEYQSRSGSLNLSTLKKPLEPDCFPDSVHLSQNNPPEHPSDPYKTHHYQPQPQSNSRVTRRNLSEEPHSLLVREQLSALKEKLQLQKAVEHASMPASDSYNRVESESPFPKREDVFTAGRSFLLQMHHRFKRQQVFKTWEVDQQTVNLPVVGL</sequence>
<evidence type="ECO:0000313" key="2">
    <source>
        <dbReference type="EMBL" id="KAG0011539.1"/>
    </source>
</evidence>
<feature type="region of interest" description="Disordered" evidence="1">
    <location>
        <begin position="290"/>
        <end position="316"/>
    </location>
</feature>
<feature type="compositionally biased region" description="Acidic residues" evidence="1">
    <location>
        <begin position="227"/>
        <end position="240"/>
    </location>
</feature>
<feature type="region of interest" description="Disordered" evidence="1">
    <location>
        <begin position="345"/>
        <end position="384"/>
    </location>
</feature>
<gene>
    <name evidence="2" type="ORF">BGZ80_000604</name>
</gene>